<dbReference type="WBParaSite" id="PDA_v2.g28358.t1">
    <property type="protein sequence ID" value="PDA_v2.g28358.t1"/>
    <property type="gene ID" value="PDA_v2.g28358"/>
</dbReference>
<keyword evidence="1" id="KW-1185">Reference proteome</keyword>
<reference evidence="2" key="1">
    <citation type="submission" date="2022-11" db="UniProtKB">
        <authorList>
            <consortium name="WormBaseParasite"/>
        </authorList>
    </citation>
    <scope>IDENTIFICATION</scope>
</reference>
<dbReference type="AlphaFoldDB" id="A0A914Q9T4"/>
<evidence type="ECO:0000313" key="2">
    <source>
        <dbReference type="WBParaSite" id="PDA_v2.g28358.t1"/>
    </source>
</evidence>
<protein>
    <submittedName>
        <fullName evidence="2">Uncharacterized protein</fullName>
    </submittedName>
</protein>
<dbReference type="Proteomes" id="UP000887578">
    <property type="component" value="Unplaced"/>
</dbReference>
<sequence length="155" mass="18091">MRFNSKQIDLKNISSKLWIKNDLHISSRNVSEGNKASGLVRKTFKCDAPHLILFNQIVSMDELLFLASNVQNINLDRTIVKNENGSILEFKKIVEFFPKVESFIYLISDTYKIRLETIIDEIIQAEIHYYKVPLIGFHGINEEKHCKLFKISFRT</sequence>
<accession>A0A914Q9T4</accession>
<proteinExistence type="predicted"/>
<organism evidence="1 2">
    <name type="scientific">Panagrolaimus davidi</name>
    <dbReference type="NCBI Taxonomy" id="227884"/>
    <lineage>
        <taxon>Eukaryota</taxon>
        <taxon>Metazoa</taxon>
        <taxon>Ecdysozoa</taxon>
        <taxon>Nematoda</taxon>
        <taxon>Chromadorea</taxon>
        <taxon>Rhabditida</taxon>
        <taxon>Tylenchina</taxon>
        <taxon>Panagrolaimomorpha</taxon>
        <taxon>Panagrolaimoidea</taxon>
        <taxon>Panagrolaimidae</taxon>
        <taxon>Panagrolaimus</taxon>
    </lineage>
</organism>
<evidence type="ECO:0000313" key="1">
    <source>
        <dbReference type="Proteomes" id="UP000887578"/>
    </source>
</evidence>
<name>A0A914Q9T4_9BILA</name>